<proteinExistence type="inferred from homology"/>
<evidence type="ECO:0000256" key="2">
    <source>
        <dbReference type="ARBA" id="ARBA00022741"/>
    </source>
</evidence>
<comment type="caution">
    <text evidence="7">The sequence shown here is derived from an EMBL/GenBank/DDBJ whole genome shotgun (WGS) entry which is preliminary data.</text>
</comment>
<feature type="binding site" evidence="5">
    <location>
        <begin position="15"/>
        <end position="20"/>
    </location>
    <ligand>
        <name>ATP</name>
        <dbReference type="ChEBI" id="CHEBI:30616"/>
    </ligand>
</feature>
<comment type="similarity">
    <text evidence="1 5">Belongs to the CoaE family.</text>
</comment>
<comment type="catalytic activity">
    <reaction evidence="5">
        <text>3'-dephospho-CoA + ATP = ADP + CoA + H(+)</text>
        <dbReference type="Rhea" id="RHEA:18245"/>
        <dbReference type="ChEBI" id="CHEBI:15378"/>
        <dbReference type="ChEBI" id="CHEBI:30616"/>
        <dbReference type="ChEBI" id="CHEBI:57287"/>
        <dbReference type="ChEBI" id="CHEBI:57328"/>
        <dbReference type="ChEBI" id="CHEBI:456216"/>
        <dbReference type="EC" id="2.7.1.24"/>
    </reaction>
</comment>
<keyword evidence="5" id="KW-0963">Cytoplasm</keyword>
<evidence type="ECO:0000313" key="8">
    <source>
        <dbReference type="Proteomes" id="UP000029723"/>
    </source>
</evidence>
<dbReference type="Proteomes" id="UP000029723">
    <property type="component" value="Unassembled WGS sequence"/>
</dbReference>
<name>A0A098YP42_9BACT</name>
<dbReference type="UniPathway" id="UPA00241">
    <property type="reaction ID" value="UER00356"/>
</dbReference>
<comment type="function">
    <text evidence="5">Catalyzes the phosphorylation of the 3'-hydroxyl group of dephosphocoenzyme A to form coenzyme A.</text>
</comment>
<gene>
    <name evidence="5" type="primary">coaE</name>
    <name evidence="7" type="ORF">HMPREF9304_12490</name>
</gene>
<dbReference type="EC" id="2.7.1.24" evidence="5 6"/>
<evidence type="ECO:0000256" key="3">
    <source>
        <dbReference type="ARBA" id="ARBA00022840"/>
    </source>
</evidence>
<dbReference type="Pfam" id="PF01121">
    <property type="entry name" value="CoaE"/>
    <property type="match status" value="1"/>
</dbReference>
<evidence type="ECO:0000256" key="6">
    <source>
        <dbReference type="NCBIfam" id="TIGR00152"/>
    </source>
</evidence>
<comment type="subcellular location">
    <subcellularLocation>
        <location evidence="5">Cytoplasm</location>
    </subcellularLocation>
</comment>
<dbReference type="AlphaFoldDB" id="A0A098YP42"/>
<dbReference type="HAMAP" id="MF_00376">
    <property type="entry name" value="Dephospho_CoA_kinase"/>
    <property type="match status" value="1"/>
</dbReference>
<evidence type="ECO:0000256" key="1">
    <source>
        <dbReference type="ARBA" id="ARBA00009018"/>
    </source>
</evidence>
<dbReference type="PROSITE" id="PS51219">
    <property type="entry name" value="DPCK"/>
    <property type="match status" value="1"/>
</dbReference>
<accession>A0A098YP42</accession>
<evidence type="ECO:0000256" key="5">
    <source>
        <dbReference type="HAMAP-Rule" id="MF_00376"/>
    </source>
</evidence>
<dbReference type="RefSeq" id="WP_036929396.1">
    <property type="nucleotide sequence ID" value="NZ_JRPQ01000208.1"/>
</dbReference>
<organism evidence="7 8">
    <name type="scientific">Hoylesella timonensis S9-PR14</name>
    <dbReference type="NCBI Taxonomy" id="1401062"/>
    <lineage>
        <taxon>Bacteria</taxon>
        <taxon>Pseudomonadati</taxon>
        <taxon>Bacteroidota</taxon>
        <taxon>Bacteroidia</taxon>
        <taxon>Bacteroidales</taxon>
        <taxon>Prevotellaceae</taxon>
        <taxon>Hoylesella</taxon>
    </lineage>
</organism>
<keyword evidence="2 5" id="KW-0547">Nucleotide-binding</keyword>
<dbReference type="InterPro" id="IPR027417">
    <property type="entry name" value="P-loop_NTPase"/>
</dbReference>
<dbReference type="OrthoDB" id="9812943at2"/>
<dbReference type="CDD" id="cd02022">
    <property type="entry name" value="DPCK"/>
    <property type="match status" value="1"/>
</dbReference>
<comment type="pathway">
    <text evidence="5">Cofactor biosynthesis; coenzyme A biosynthesis; CoA from (R)-pantothenate: step 5/5.</text>
</comment>
<dbReference type="PANTHER" id="PTHR10695:SF46">
    <property type="entry name" value="BIFUNCTIONAL COENZYME A SYNTHASE-RELATED"/>
    <property type="match status" value="1"/>
</dbReference>
<keyword evidence="4 5" id="KW-0173">Coenzyme A biosynthesis</keyword>
<dbReference type="GO" id="GO:0015937">
    <property type="term" value="P:coenzyme A biosynthetic process"/>
    <property type="evidence" value="ECO:0007669"/>
    <property type="project" value="UniProtKB-UniRule"/>
</dbReference>
<keyword evidence="5 7" id="KW-0418">Kinase</keyword>
<keyword evidence="5" id="KW-0808">Transferase</keyword>
<dbReference type="EMBL" id="JRPQ01000208">
    <property type="protein sequence ID" value="KGI21064.1"/>
    <property type="molecule type" value="Genomic_DNA"/>
</dbReference>
<dbReference type="GO" id="GO:0005737">
    <property type="term" value="C:cytoplasm"/>
    <property type="evidence" value="ECO:0007669"/>
    <property type="project" value="UniProtKB-SubCell"/>
</dbReference>
<keyword evidence="3 5" id="KW-0067">ATP-binding</keyword>
<dbReference type="GO" id="GO:0005524">
    <property type="term" value="F:ATP binding"/>
    <property type="evidence" value="ECO:0007669"/>
    <property type="project" value="UniProtKB-UniRule"/>
</dbReference>
<dbReference type="PANTHER" id="PTHR10695">
    <property type="entry name" value="DEPHOSPHO-COA KINASE-RELATED"/>
    <property type="match status" value="1"/>
</dbReference>
<evidence type="ECO:0000256" key="4">
    <source>
        <dbReference type="ARBA" id="ARBA00022993"/>
    </source>
</evidence>
<dbReference type="InterPro" id="IPR001977">
    <property type="entry name" value="Depp_CoAkinase"/>
</dbReference>
<reference evidence="7 8" key="1">
    <citation type="submission" date="2014-07" db="EMBL/GenBank/DDBJ databases">
        <authorList>
            <person name="McCorrison J."/>
            <person name="Sanka R."/>
            <person name="Torralba M."/>
            <person name="Gillis M."/>
            <person name="Haft D.H."/>
            <person name="Methe B."/>
            <person name="Sutton G."/>
            <person name="Nelson K.E."/>
        </authorList>
    </citation>
    <scope>NUCLEOTIDE SEQUENCE [LARGE SCALE GENOMIC DNA]</scope>
    <source>
        <strain evidence="7 8">S9-PR14</strain>
    </source>
</reference>
<dbReference type="GO" id="GO:0004140">
    <property type="term" value="F:dephospho-CoA kinase activity"/>
    <property type="evidence" value="ECO:0007669"/>
    <property type="project" value="UniProtKB-UniRule"/>
</dbReference>
<dbReference type="Gene3D" id="3.40.50.300">
    <property type="entry name" value="P-loop containing nucleotide triphosphate hydrolases"/>
    <property type="match status" value="1"/>
</dbReference>
<sequence>MGKKKKVIAITGGIGSGKSYVAQLLAKRGITVYDCDAAAKRLMQQDAVLQEGLKKLIGADVYQGNQLQKSVVTKFLLASEEHQQAIQQLVHPAVATDFLHSPYKWIESAILFEAHFDQLIHPDIIISIIAPLQTRVQRVMQRDQLTEAQAMDWIGKQWPQEELVKRSTFTINNDDDTNLDQQIDCIFKQIDFHI</sequence>
<evidence type="ECO:0000313" key="7">
    <source>
        <dbReference type="EMBL" id="KGI21064.1"/>
    </source>
</evidence>
<dbReference type="NCBIfam" id="TIGR00152">
    <property type="entry name" value="dephospho-CoA kinase"/>
    <property type="match status" value="1"/>
</dbReference>
<dbReference type="SUPFAM" id="SSF52540">
    <property type="entry name" value="P-loop containing nucleoside triphosphate hydrolases"/>
    <property type="match status" value="1"/>
</dbReference>
<protein>
    <recommendedName>
        <fullName evidence="5 6">Dephospho-CoA kinase</fullName>
        <ecNumber evidence="5 6">2.7.1.24</ecNumber>
    </recommendedName>
    <alternativeName>
        <fullName evidence="5">Dephosphocoenzyme A kinase</fullName>
    </alternativeName>
</protein>